<comment type="similarity">
    <text evidence="1">Belongs to the FtsK/SpoIIIE/SftA family.</text>
</comment>
<feature type="binding site" evidence="5">
    <location>
        <begin position="136"/>
        <end position="143"/>
    </location>
    <ligand>
        <name>ATP</name>
        <dbReference type="ChEBI" id="CHEBI:30616"/>
    </ligand>
</feature>
<dbReference type="InterPro" id="IPR050206">
    <property type="entry name" value="FtsK/SpoIIIE/SftA"/>
</dbReference>
<evidence type="ECO:0000313" key="8">
    <source>
        <dbReference type="EMBL" id="MFD1716728.1"/>
    </source>
</evidence>
<evidence type="ECO:0000256" key="1">
    <source>
        <dbReference type="ARBA" id="ARBA00006474"/>
    </source>
</evidence>
<dbReference type="Pfam" id="PF01580">
    <property type="entry name" value="FtsK_SpoIIIE"/>
    <property type="match status" value="2"/>
</dbReference>
<dbReference type="SMART" id="SM00382">
    <property type="entry name" value="AAA"/>
    <property type="match status" value="1"/>
</dbReference>
<dbReference type="Pfam" id="PF17854">
    <property type="entry name" value="FtsK_alpha"/>
    <property type="match status" value="1"/>
</dbReference>
<gene>
    <name evidence="8" type="ORF">ACFSE6_02695</name>
</gene>
<keyword evidence="9" id="KW-1185">Reference proteome</keyword>
<evidence type="ECO:0000313" key="9">
    <source>
        <dbReference type="Proteomes" id="UP001597277"/>
    </source>
</evidence>
<keyword evidence="6" id="KW-1133">Transmembrane helix</keyword>
<dbReference type="EMBL" id="JBHUEE010000001">
    <property type="protein sequence ID" value="MFD1716728.1"/>
    <property type="molecule type" value="Genomic_DNA"/>
</dbReference>
<keyword evidence="4" id="KW-0238">DNA-binding</keyword>
<evidence type="ECO:0000256" key="3">
    <source>
        <dbReference type="ARBA" id="ARBA00022840"/>
    </source>
</evidence>
<reference evidence="9" key="1">
    <citation type="journal article" date="2019" name="Int. J. Syst. Evol. Microbiol.">
        <title>The Global Catalogue of Microorganisms (GCM) 10K type strain sequencing project: providing services to taxonomists for standard genome sequencing and annotation.</title>
        <authorList>
            <consortium name="The Broad Institute Genomics Platform"/>
            <consortium name="The Broad Institute Genome Sequencing Center for Infectious Disease"/>
            <person name="Wu L."/>
            <person name="Ma J."/>
        </authorList>
    </citation>
    <scope>NUCLEOTIDE SEQUENCE [LARGE SCALE GENOMIC DNA]</scope>
    <source>
        <strain evidence="9">JCM 17130</strain>
    </source>
</reference>
<comment type="caution">
    <text evidence="8">The sequence shown here is derived from an EMBL/GenBank/DDBJ whole genome shotgun (WGS) entry which is preliminary data.</text>
</comment>
<evidence type="ECO:0000256" key="5">
    <source>
        <dbReference type="PROSITE-ProRule" id="PRU00289"/>
    </source>
</evidence>
<accession>A0ABW4L1M5</accession>
<protein>
    <submittedName>
        <fullName evidence="8">DNA translocase FtsK</fullName>
    </submittedName>
</protein>
<keyword evidence="3 5" id="KW-0067">ATP-binding</keyword>
<evidence type="ECO:0000256" key="4">
    <source>
        <dbReference type="ARBA" id="ARBA00023125"/>
    </source>
</evidence>
<keyword evidence="6" id="KW-0472">Membrane</keyword>
<dbReference type="Gene3D" id="3.40.50.300">
    <property type="entry name" value="P-loop containing nucleotide triphosphate hydrolases"/>
    <property type="match status" value="1"/>
</dbReference>
<dbReference type="PANTHER" id="PTHR22683:SF1">
    <property type="entry name" value="TYPE VII SECRETION SYSTEM PROTEIN ESSC"/>
    <property type="match status" value="1"/>
</dbReference>
<keyword evidence="6" id="KW-0812">Transmembrane</keyword>
<dbReference type="RefSeq" id="WP_388002154.1">
    <property type="nucleotide sequence ID" value="NZ_JBHUEE010000001.1"/>
</dbReference>
<dbReference type="PANTHER" id="PTHR22683">
    <property type="entry name" value="SPORULATION PROTEIN RELATED"/>
    <property type="match status" value="1"/>
</dbReference>
<dbReference type="PROSITE" id="PS50901">
    <property type="entry name" value="FTSK"/>
    <property type="match status" value="1"/>
</dbReference>
<proteinExistence type="inferred from homology"/>
<dbReference type="InterPro" id="IPR002543">
    <property type="entry name" value="FtsK_dom"/>
</dbReference>
<dbReference type="Proteomes" id="UP001597277">
    <property type="component" value="Unassembled WGS sequence"/>
</dbReference>
<feature type="transmembrane region" description="Helical" evidence="6">
    <location>
        <begin position="431"/>
        <end position="464"/>
    </location>
</feature>
<evidence type="ECO:0000256" key="6">
    <source>
        <dbReference type="SAM" id="Phobius"/>
    </source>
</evidence>
<organism evidence="8 9">
    <name type="scientific">Georgenia deserti</name>
    <dbReference type="NCBI Taxonomy" id="2093781"/>
    <lineage>
        <taxon>Bacteria</taxon>
        <taxon>Bacillati</taxon>
        <taxon>Actinomycetota</taxon>
        <taxon>Actinomycetes</taxon>
        <taxon>Micrococcales</taxon>
        <taxon>Bogoriellaceae</taxon>
        <taxon>Georgenia</taxon>
    </lineage>
</organism>
<evidence type="ECO:0000256" key="2">
    <source>
        <dbReference type="ARBA" id="ARBA00022741"/>
    </source>
</evidence>
<evidence type="ECO:0000259" key="7">
    <source>
        <dbReference type="PROSITE" id="PS50901"/>
    </source>
</evidence>
<keyword evidence="2 5" id="KW-0547">Nucleotide-binding</keyword>
<name>A0ABW4L1M5_9MICO</name>
<dbReference type="InterPro" id="IPR027417">
    <property type="entry name" value="P-loop_NTPase"/>
</dbReference>
<feature type="domain" description="FtsK" evidence="7">
    <location>
        <begin position="119"/>
        <end position="302"/>
    </location>
</feature>
<sequence length="483" mass="51581">MSAQTITGADHTADEARALTLALRSFDITATVEDVTRGATVDRYHLAPGAGVKVKQIAALADDLAIALEVASVRVLPVGKHIAVEVPAAQRRTVTLDEVADHIRQTHPLEVPIGVSVEGEAVAARLDHLPHLVVSGTTGSGKSVALTSMLAHLVAHATPGQVGLVLVDPKRVELAAFRPVPHLLRPVATDVDAAVRVLADVEATMDERYRALEQAGVRNISELGAEAPPYVVVAVDELADLIMQAQKRVEPTLVRLLQLGRAAGIHLILATQRPSADVLTGLIRANTPSRLAFSVRSYVDSNVALGQSGAERLLGQGDALWWPSGAREPERVQAPFLSTDDLTNMMADVADHLPDDQPYDEPVAVDESVMPERPEPMDAPAASIRDDEPAALSWADIDGAIRAAYDKGRSHGNLLAHPPMREHRAMVASDWSVAVLVTLMVGTFSVVALPLLPIVVGVGAAYAVTRHRTSMAKYRASRERMRS</sequence>
<dbReference type="Gene3D" id="3.30.980.40">
    <property type="match status" value="1"/>
</dbReference>
<dbReference type="InterPro" id="IPR003593">
    <property type="entry name" value="AAA+_ATPase"/>
</dbReference>
<dbReference type="InterPro" id="IPR041027">
    <property type="entry name" value="FtsK_alpha"/>
</dbReference>
<dbReference type="SUPFAM" id="SSF52540">
    <property type="entry name" value="P-loop containing nucleoside triphosphate hydrolases"/>
    <property type="match status" value="1"/>
</dbReference>
<dbReference type="CDD" id="cd01127">
    <property type="entry name" value="TrwB_TraG_TraD_VirD4"/>
    <property type="match status" value="1"/>
</dbReference>